<gene>
    <name evidence="1" type="ORF">AL399_06670</name>
</gene>
<dbReference type="STRING" id="1702214.AL399_06670"/>
<proteinExistence type="predicted"/>
<comment type="caution">
    <text evidence="1">The sequence shown here is derived from an EMBL/GenBank/DDBJ whole genome shotgun (WGS) entry which is preliminary data.</text>
</comment>
<organism evidence="1 2">
    <name type="scientific">Candidatus [Bacteroides] periocalifornicus</name>
    <dbReference type="NCBI Taxonomy" id="1702214"/>
    <lineage>
        <taxon>Bacteria</taxon>
        <taxon>Pseudomonadati</taxon>
        <taxon>Bacteroidota</taxon>
    </lineage>
</organism>
<sequence>MGVATLDALDAHGQLYAGAGAAQFHADTLEGRPLNLAGGTDTYLSFRFQPGGWAEMAPAPGDSLLVDFYQPDLAEWRTVWRASLASTRRSVSQHLRSAGGDFEESVTDAPSAFSQFFRAMIPVAANYCADGFRFRFRNLASIPVNSAMPSRAGNTGYWHIDQVYLNSHRSPQDSTLEDVACTSLPSLPFTLYSTIPASAFAQLLRARPATEIYDSVDFDYRNFSHEKKLIGRRFVLYNLVKRDSIHNFSGGFENLAPFAEAHCSRNYKFDWNSLIGNEISIELTAFIDNEDAAENTPFRWNDTVRARFTYSNAYGYDAGSSPSMGYGLAGNGAERGAVAVKFTPLGPTTLKSISLWFNQIKDPKTRPAFKLTVWTDRNGQPGQKVIEELVQPPREPGQMGVFHEYELKTPVKFSRPLWIGWVQTADDVLNVGFDTNPAGQPTVSIRVDGVWSPSAVAGVPMLRAVCGEGDGIDPPDGPLAIEATRVKVDVSPNPATDAIRVTSSLDTARFALYSLHGLRVTEWERCGSSVAVSTLPRGLYLVRVEGDYGQVATVKLVLE</sequence>
<evidence type="ECO:0008006" key="3">
    <source>
        <dbReference type="Google" id="ProtNLM"/>
    </source>
</evidence>
<dbReference type="NCBIfam" id="TIGR04183">
    <property type="entry name" value="Por_Secre_tail"/>
    <property type="match status" value="1"/>
</dbReference>
<dbReference type="InterPro" id="IPR026444">
    <property type="entry name" value="Secre_tail"/>
</dbReference>
<evidence type="ECO:0000313" key="1">
    <source>
        <dbReference type="EMBL" id="KQM08545.1"/>
    </source>
</evidence>
<name>A0A0Q4B8H4_9BACT</name>
<protein>
    <recommendedName>
        <fullName evidence="3">Secretion system C-terminal sorting domain-containing protein</fullName>
    </recommendedName>
</protein>
<keyword evidence="2" id="KW-1185">Reference proteome</keyword>
<dbReference type="PATRIC" id="fig|1702214.3.peg.641"/>
<dbReference type="EMBL" id="LIIK01000032">
    <property type="protein sequence ID" value="KQM08545.1"/>
    <property type="molecule type" value="Genomic_DNA"/>
</dbReference>
<reference evidence="1" key="1">
    <citation type="submission" date="2015-08" db="EMBL/GenBank/DDBJ databases">
        <title>Candidatus Bacteriodes Periocalifornicus.</title>
        <authorList>
            <person name="McLean J.S."/>
            <person name="Kelley S."/>
        </authorList>
    </citation>
    <scope>NUCLEOTIDE SEQUENCE [LARGE SCALE GENOMIC DNA]</scope>
    <source>
        <strain evidence="1">12B</strain>
    </source>
</reference>
<dbReference type="Proteomes" id="UP000054172">
    <property type="component" value="Unassembled WGS sequence"/>
</dbReference>
<dbReference type="AlphaFoldDB" id="A0A0Q4B8H4"/>
<accession>A0A0Q4B8H4</accession>
<evidence type="ECO:0000313" key="2">
    <source>
        <dbReference type="Proteomes" id="UP000054172"/>
    </source>
</evidence>